<evidence type="ECO:0000313" key="3">
    <source>
        <dbReference type="Proteomes" id="UP000796761"/>
    </source>
</evidence>
<dbReference type="Proteomes" id="UP000796761">
    <property type="component" value="Unassembled WGS sequence"/>
</dbReference>
<dbReference type="AlphaFoldDB" id="A0A8K1GGW3"/>
<comment type="caution">
    <text evidence="2">The sequence shown here is derived from an EMBL/GenBank/DDBJ whole genome shotgun (WGS) entry which is preliminary data.</text>
</comment>
<gene>
    <name evidence="2" type="ORF">HGM15179_008512</name>
</gene>
<evidence type="ECO:0000256" key="1">
    <source>
        <dbReference type="SAM" id="MobiDB-lite"/>
    </source>
</evidence>
<organism evidence="2 3">
    <name type="scientific">Zosterops borbonicus</name>
    <dbReference type="NCBI Taxonomy" id="364589"/>
    <lineage>
        <taxon>Eukaryota</taxon>
        <taxon>Metazoa</taxon>
        <taxon>Chordata</taxon>
        <taxon>Craniata</taxon>
        <taxon>Vertebrata</taxon>
        <taxon>Euteleostomi</taxon>
        <taxon>Archelosauria</taxon>
        <taxon>Archosauria</taxon>
        <taxon>Dinosauria</taxon>
        <taxon>Saurischia</taxon>
        <taxon>Theropoda</taxon>
        <taxon>Coelurosauria</taxon>
        <taxon>Aves</taxon>
        <taxon>Neognathae</taxon>
        <taxon>Neoaves</taxon>
        <taxon>Telluraves</taxon>
        <taxon>Australaves</taxon>
        <taxon>Passeriformes</taxon>
        <taxon>Sylvioidea</taxon>
        <taxon>Zosteropidae</taxon>
        <taxon>Zosterops</taxon>
    </lineage>
</organism>
<feature type="region of interest" description="Disordered" evidence="1">
    <location>
        <begin position="69"/>
        <end position="88"/>
    </location>
</feature>
<keyword evidence="3" id="KW-1185">Reference proteome</keyword>
<name>A0A8K1GGW3_9PASS</name>
<reference evidence="2" key="1">
    <citation type="submission" date="2019-04" db="EMBL/GenBank/DDBJ databases">
        <title>Genome assembly of Zosterops borbonicus 15179.</title>
        <authorList>
            <person name="Leroy T."/>
            <person name="Anselmetti Y."/>
            <person name="Tilak M.-K."/>
            <person name="Nabholz B."/>
        </authorList>
    </citation>
    <scope>NUCLEOTIDE SEQUENCE</scope>
    <source>
        <strain evidence="2">HGM_15179</strain>
        <tissue evidence="2">Muscle</tissue>
    </source>
</reference>
<sequence>MATGPGNRERDGELDSEAAPGTLTRNRNRHRKPALPTAGSCGHYWEWGLAPAGSGKWERRQLAMGQELGTSLVNREPGSRSNRARAPRLGIIQKMCPSVGTGMGNWDYPDTSSTSWELELGPAPAHLELARPLGPSRHWHFCQPCPGTG</sequence>
<protein>
    <submittedName>
        <fullName evidence="2">Uncharacterized protein</fullName>
    </submittedName>
</protein>
<evidence type="ECO:0000313" key="2">
    <source>
        <dbReference type="EMBL" id="TRZ18600.1"/>
    </source>
</evidence>
<feature type="region of interest" description="Disordered" evidence="1">
    <location>
        <begin position="1"/>
        <end position="41"/>
    </location>
</feature>
<proteinExistence type="predicted"/>
<dbReference type="EMBL" id="SWJQ01000217">
    <property type="protein sequence ID" value="TRZ18600.1"/>
    <property type="molecule type" value="Genomic_DNA"/>
</dbReference>
<accession>A0A8K1GGW3</accession>